<organism evidence="2 3">
    <name type="scientific">Chthoniobacter flavus Ellin428</name>
    <dbReference type="NCBI Taxonomy" id="497964"/>
    <lineage>
        <taxon>Bacteria</taxon>
        <taxon>Pseudomonadati</taxon>
        <taxon>Verrucomicrobiota</taxon>
        <taxon>Spartobacteria</taxon>
        <taxon>Chthoniobacterales</taxon>
        <taxon>Chthoniobacteraceae</taxon>
        <taxon>Chthoniobacter</taxon>
    </lineage>
</organism>
<proteinExistence type="predicted"/>
<dbReference type="RefSeq" id="WP_006983977.1">
    <property type="nucleotide sequence ID" value="NZ_ABVL01000054.1"/>
</dbReference>
<keyword evidence="1" id="KW-0472">Membrane</keyword>
<dbReference type="AlphaFoldDB" id="B4DCM0"/>
<keyword evidence="1" id="KW-0812">Transmembrane</keyword>
<gene>
    <name evidence="2" type="ORF">CfE428DRAFT_6661</name>
</gene>
<dbReference type="EMBL" id="ABVL01000054">
    <property type="protein sequence ID" value="EDY15808.1"/>
    <property type="molecule type" value="Genomic_DNA"/>
</dbReference>
<dbReference type="eggNOG" id="ENOG50309HK">
    <property type="taxonomic scope" value="Bacteria"/>
</dbReference>
<keyword evidence="3" id="KW-1185">Reference proteome</keyword>
<comment type="caution">
    <text evidence="2">The sequence shown here is derived from an EMBL/GenBank/DDBJ whole genome shotgun (WGS) entry which is preliminary data.</text>
</comment>
<dbReference type="Proteomes" id="UP000005824">
    <property type="component" value="Unassembled WGS sequence"/>
</dbReference>
<name>B4DCM0_9BACT</name>
<feature type="transmembrane region" description="Helical" evidence="1">
    <location>
        <begin position="62"/>
        <end position="82"/>
    </location>
</feature>
<protein>
    <submittedName>
        <fullName evidence="2">Uncharacterized protein</fullName>
    </submittedName>
</protein>
<accession>B4DCM0</accession>
<feature type="transmembrane region" description="Helical" evidence="1">
    <location>
        <begin position="34"/>
        <end position="56"/>
    </location>
</feature>
<keyword evidence="1" id="KW-1133">Transmembrane helix</keyword>
<sequence>MNASWLSLAVLGIGLLLGVICTILLVVVAFQKKFLWGIAVLFVPFASLIFTCLNWKEAKFPFLGIMLGGALIGGAIAMTPAASEAFWKQYNAQLALQHGQPPPPAATDLNAQIQEHRQRLETLQATFAQDGAEMTKQYQDLDAQRKALKPGDTAAITKFNETAAAYQTRNTARKLMVQQIATTQHELDELLDKRSRANAAAPSAHP</sequence>
<evidence type="ECO:0000256" key="1">
    <source>
        <dbReference type="SAM" id="Phobius"/>
    </source>
</evidence>
<evidence type="ECO:0000313" key="2">
    <source>
        <dbReference type="EMBL" id="EDY15808.1"/>
    </source>
</evidence>
<reference evidence="2 3" key="1">
    <citation type="journal article" date="2011" name="J. Bacteriol.">
        <title>Genome sequence of Chthoniobacter flavus Ellin428, an aerobic heterotrophic soil bacterium.</title>
        <authorList>
            <person name="Kant R."/>
            <person name="van Passel M.W."/>
            <person name="Palva A."/>
            <person name="Lucas S."/>
            <person name="Lapidus A."/>
            <person name="Glavina Del Rio T."/>
            <person name="Dalin E."/>
            <person name="Tice H."/>
            <person name="Bruce D."/>
            <person name="Goodwin L."/>
            <person name="Pitluck S."/>
            <person name="Larimer F.W."/>
            <person name="Land M.L."/>
            <person name="Hauser L."/>
            <person name="Sangwan P."/>
            <person name="de Vos W.M."/>
            <person name="Janssen P.H."/>
            <person name="Smidt H."/>
        </authorList>
    </citation>
    <scope>NUCLEOTIDE SEQUENCE [LARGE SCALE GENOMIC DNA]</scope>
    <source>
        <strain evidence="2 3">Ellin428</strain>
    </source>
</reference>
<feature type="transmembrane region" description="Helical" evidence="1">
    <location>
        <begin position="6"/>
        <end position="27"/>
    </location>
</feature>
<evidence type="ECO:0000313" key="3">
    <source>
        <dbReference type="Proteomes" id="UP000005824"/>
    </source>
</evidence>
<dbReference type="InParanoid" id="B4DCM0"/>